<proteinExistence type="predicted"/>
<comment type="caution">
    <text evidence="3">The sequence shown here is derived from an EMBL/GenBank/DDBJ whole genome shotgun (WGS) entry which is preliminary data.</text>
</comment>
<accession>G7H4V1</accession>
<evidence type="ECO:0000256" key="2">
    <source>
        <dbReference type="SAM" id="SignalP"/>
    </source>
</evidence>
<reference evidence="3 4" key="1">
    <citation type="submission" date="2011-11" db="EMBL/GenBank/DDBJ databases">
        <title>Whole genome shotgun sequence of Gordonia araii NBRC 100433.</title>
        <authorList>
            <person name="Yoshida Y."/>
            <person name="Hosoyama A."/>
            <person name="Tsuchikane K."/>
            <person name="Katsumata H."/>
            <person name="Yamazaki S."/>
            <person name="Fujita N."/>
        </authorList>
    </citation>
    <scope>NUCLEOTIDE SEQUENCE [LARGE SCALE GENOMIC DNA]</scope>
    <source>
        <strain evidence="3 4">NBRC 100433</strain>
    </source>
</reference>
<keyword evidence="2" id="KW-0732">Signal</keyword>
<name>G7H4V1_9ACTN</name>
<feature type="compositionally biased region" description="Polar residues" evidence="1">
    <location>
        <begin position="264"/>
        <end position="277"/>
    </location>
</feature>
<evidence type="ECO:0008006" key="5">
    <source>
        <dbReference type="Google" id="ProtNLM"/>
    </source>
</evidence>
<protein>
    <recommendedName>
        <fullName evidence="5">Lipoprotein</fullName>
    </recommendedName>
</protein>
<organism evidence="3 4">
    <name type="scientific">Gordonia araii NBRC 100433</name>
    <dbReference type="NCBI Taxonomy" id="1073574"/>
    <lineage>
        <taxon>Bacteria</taxon>
        <taxon>Bacillati</taxon>
        <taxon>Actinomycetota</taxon>
        <taxon>Actinomycetes</taxon>
        <taxon>Mycobacteriales</taxon>
        <taxon>Gordoniaceae</taxon>
        <taxon>Gordonia</taxon>
    </lineage>
</organism>
<feature type="chain" id="PRO_5039201001" description="Lipoprotein" evidence="2">
    <location>
        <begin position="22"/>
        <end position="291"/>
    </location>
</feature>
<dbReference type="Proteomes" id="UP000035088">
    <property type="component" value="Unassembled WGS sequence"/>
</dbReference>
<dbReference type="RefSeq" id="WP_007322951.1">
    <property type="nucleotide sequence ID" value="NZ_BAEE01000063.1"/>
</dbReference>
<evidence type="ECO:0000313" key="3">
    <source>
        <dbReference type="EMBL" id="GAB10876.1"/>
    </source>
</evidence>
<feature type="compositionally biased region" description="Low complexity" evidence="1">
    <location>
        <begin position="39"/>
        <end position="60"/>
    </location>
</feature>
<evidence type="ECO:0000313" key="4">
    <source>
        <dbReference type="Proteomes" id="UP000035088"/>
    </source>
</evidence>
<feature type="compositionally biased region" description="Polar residues" evidence="1">
    <location>
        <begin position="245"/>
        <end position="254"/>
    </location>
</feature>
<sequence>MTPRRLRHVIATICLAAVATACTTTNSGPVAPSESSRQATPPEAHSPAPTTAATAPVSPVAMGTADVPGLPRIGQWMIAPDGEIAAWLGMSLAGKPFREPINVIFVDAGARDAAEAKARLVEAMTSAGYPPRTGHSSGYRGVIGGQVHGQLPEQKDHAFSTHPFEENNNHGRIFGPHRTDGGWVFIGALSRENVDYGHIPPQHVYSSFNRARDELAAALEARSVYQRTQTVPLGTPAVRTRPIQRPTTTATPSSCGLGEHRQPPTGQSPGRSRNVSRATPMPKNTAATAAK</sequence>
<dbReference type="OrthoDB" id="8017431at2"/>
<feature type="region of interest" description="Disordered" evidence="1">
    <location>
        <begin position="25"/>
        <end position="60"/>
    </location>
</feature>
<gene>
    <name evidence="3" type="ORF">GOARA_063_00750</name>
</gene>
<dbReference type="PROSITE" id="PS51257">
    <property type="entry name" value="PROKAR_LIPOPROTEIN"/>
    <property type="match status" value="1"/>
</dbReference>
<dbReference type="EMBL" id="BAEE01000063">
    <property type="protein sequence ID" value="GAB10876.1"/>
    <property type="molecule type" value="Genomic_DNA"/>
</dbReference>
<feature type="region of interest" description="Disordered" evidence="1">
    <location>
        <begin position="230"/>
        <end position="291"/>
    </location>
</feature>
<dbReference type="AlphaFoldDB" id="G7H4V1"/>
<keyword evidence="4" id="KW-1185">Reference proteome</keyword>
<evidence type="ECO:0000256" key="1">
    <source>
        <dbReference type="SAM" id="MobiDB-lite"/>
    </source>
</evidence>
<dbReference type="STRING" id="1073574.GOARA_063_00750"/>
<feature type="signal peptide" evidence="2">
    <location>
        <begin position="1"/>
        <end position="21"/>
    </location>
</feature>